<dbReference type="Proteomes" id="UP000762676">
    <property type="component" value="Unassembled WGS sequence"/>
</dbReference>
<sequence>MHAPNKDFRMPDMIANSERLRILQRAMGRKILRIQFKDGIPCRDMRDKTGMKDGVAVVTKQKRKWTGPVARFDDNRWTKRITDWRPRNWKRSRVRQVKRWQDDTVQMKAIT</sequence>
<proteinExistence type="predicted"/>
<comment type="caution">
    <text evidence="1">The sequence shown here is derived from an EMBL/GenBank/DDBJ whole genome shotgun (WGS) entry which is preliminary data.</text>
</comment>
<keyword evidence="1" id="KW-0540">Nuclease</keyword>
<reference evidence="1 2" key="1">
    <citation type="journal article" date="2021" name="Elife">
        <title>Chloroplast acquisition without the gene transfer in kleptoplastic sea slugs, Plakobranchus ocellatus.</title>
        <authorList>
            <person name="Maeda T."/>
            <person name="Takahashi S."/>
            <person name="Yoshida T."/>
            <person name="Shimamura S."/>
            <person name="Takaki Y."/>
            <person name="Nagai Y."/>
            <person name="Toyoda A."/>
            <person name="Suzuki Y."/>
            <person name="Arimoto A."/>
            <person name="Ishii H."/>
            <person name="Satoh N."/>
            <person name="Nishiyama T."/>
            <person name="Hasebe M."/>
            <person name="Maruyama T."/>
            <person name="Minagawa J."/>
            <person name="Obokata J."/>
            <person name="Shigenobu S."/>
        </authorList>
    </citation>
    <scope>NUCLEOTIDE SEQUENCE [LARGE SCALE GENOMIC DNA]</scope>
</reference>
<accession>A0AAV4IG68</accession>
<gene>
    <name evidence="1" type="ORF">ElyMa_004746800</name>
</gene>
<dbReference type="EMBL" id="BMAT01009529">
    <property type="protein sequence ID" value="GFS08063.1"/>
    <property type="molecule type" value="Genomic_DNA"/>
</dbReference>
<protein>
    <submittedName>
        <fullName evidence="1">Endonuclease-reverse transcriptase</fullName>
    </submittedName>
</protein>
<organism evidence="1 2">
    <name type="scientific">Elysia marginata</name>
    <dbReference type="NCBI Taxonomy" id="1093978"/>
    <lineage>
        <taxon>Eukaryota</taxon>
        <taxon>Metazoa</taxon>
        <taxon>Spiralia</taxon>
        <taxon>Lophotrochozoa</taxon>
        <taxon>Mollusca</taxon>
        <taxon>Gastropoda</taxon>
        <taxon>Heterobranchia</taxon>
        <taxon>Euthyneura</taxon>
        <taxon>Panpulmonata</taxon>
        <taxon>Sacoglossa</taxon>
        <taxon>Placobranchoidea</taxon>
        <taxon>Plakobranchidae</taxon>
        <taxon>Elysia</taxon>
    </lineage>
</organism>
<keyword evidence="1" id="KW-0378">Hydrolase</keyword>
<dbReference type="AlphaFoldDB" id="A0AAV4IG68"/>
<dbReference type="GO" id="GO:0004519">
    <property type="term" value="F:endonuclease activity"/>
    <property type="evidence" value="ECO:0007669"/>
    <property type="project" value="UniProtKB-KW"/>
</dbReference>
<evidence type="ECO:0000313" key="2">
    <source>
        <dbReference type="Proteomes" id="UP000762676"/>
    </source>
</evidence>
<evidence type="ECO:0000313" key="1">
    <source>
        <dbReference type="EMBL" id="GFS08063.1"/>
    </source>
</evidence>
<keyword evidence="2" id="KW-1185">Reference proteome</keyword>
<name>A0AAV4IG68_9GAST</name>
<keyword evidence="1" id="KW-0255">Endonuclease</keyword>